<dbReference type="Proteomes" id="UP000714275">
    <property type="component" value="Unassembled WGS sequence"/>
</dbReference>
<dbReference type="OrthoDB" id="654191at2759"/>
<evidence type="ECO:0000256" key="1">
    <source>
        <dbReference type="SAM" id="MobiDB-lite"/>
    </source>
</evidence>
<comment type="caution">
    <text evidence="2">The sequence shown here is derived from an EMBL/GenBank/DDBJ whole genome shotgun (WGS) entry which is preliminary data.</text>
</comment>
<name>A0A9P6ZLQ9_9AGAM</name>
<protein>
    <submittedName>
        <fullName evidence="2">Uncharacterized protein</fullName>
    </submittedName>
</protein>
<accession>A0A9P6ZLQ9</accession>
<organism evidence="2 3">
    <name type="scientific">Suillus placidus</name>
    <dbReference type="NCBI Taxonomy" id="48579"/>
    <lineage>
        <taxon>Eukaryota</taxon>
        <taxon>Fungi</taxon>
        <taxon>Dikarya</taxon>
        <taxon>Basidiomycota</taxon>
        <taxon>Agaricomycotina</taxon>
        <taxon>Agaricomycetes</taxon>
        <taxon>Agaricomycetidae</taxon>
        <taxon>Boletales</taxon>
        <taxon>Suillineae</taxon>
        <taxon>Suillaceae</taxon>
        <taxon>Suillus</taxon>
    </lineage>
</organism>
<reference evidence="2" key="1">
    <citation type="journal article" date="2020" name="New Phytol.">
        <title>Comparative genomics reveals dynamic genome evolution in host specialist ectomycorrhizal fungi.</title>
        <authorList>
            <person name="Lofgren L.A."/>
            <person name="Nguyen N.H."/>
            <person name="Vilgalys R."/>
            <person name="Ruytinx J."/>
            <person name="Liao H.L."/>
            <person name="Branco S."/>
            <person name="Kuo A."/>
            <person name="LaButti K."/>
            <person name="Lipzen A."/>
            <person name="Andreopoulos W."/>
            <person name="Pangilinan J."/>
            <person name="Riley R."/>
            <person name="Hundley H."/>
            <person name="Na H."/>
            <person name="Barry K."/>
            <person name="Grigoriev I.V."/>
            <person name="Stajich J.E."/>
            <person name="Kennedy P.G."/>
        </authorList>
    </citation>
    <scope>NUCLEOTIDE SEQUENCE</scope>
    <source>
        <strain evidence="2">DOB743</strain>
    </source>
</reference>
<gene>
    <name evidence="2" type="ORF">EV702DRAFT_1048924</name>
</gene>
<dbReference type="EMBL" id="JABBWD010000058">
    <property type="protein sequence ID" value="KAG1771571.1"/>
    <property type="molecule type" value="Genomic_DNA"/>
</dbReference>
<sequence length="275" mass="30875">MVWWAQFNSSGHEIACVESGKGRILGGRIGHRKEFSTLEKTNGMNISFIFLQNEAACRIYIVWIISPSMVSKPVLYHGARVLHEFQLPVLDSQPEFQTQQEVQTEPPPPTPAIKHDRPKHNALAESFLRSIQANFICPIVTPVTYCPEGHAVCFERCPICRSNSSVPGDCPFIYLRGIQDATESLMEGIAREFREVSDEDKESQDEELRSYARGPTWDHWKVRSRVGLAILRDIRQVRRQVDFVDVGRVVSWARGQLAASAQPSSAAGASAQLPM</sequence>
<proteinExistence type="predicted"/>
<evidence type="ECO:0000313" key="3">
    <source>
        <dbReference type="Proteomes" id="UP000714275"/>
    </source>
</evidence>
<evidence type="ECO:0000313" key="2">
    <source>
        <dbReference type="EMBL" id="KAG1771571.1"/>
    </source>
</evidence>
<feature type="region of interest" description="Disordered" evidence="1">
    <location>
        <begin position="96"/>
        <end position="117"/>
    </location>
</feature>
<dbReference type="AlphaFoldDB" id="A0A9P6ZLQ9"/>
<keyword evidence="3" id="KW-1185">Reference proteome</keyword>